<name>A0A7V5HYY1_UNCAE</name>
<evidence type="ECO:0000256" key="1">
    <source>
        <dbReference type="SAM" id="MobiDB-lite"/>
    </source>
</evidence>
<accession>A0A7V5HYY1</accession>
<proteinExistence type="predicted"/>
<organism evidence="2">
    <name type="scientific">Aerophobetes bacterium</name>
    <dbReference type="NCBI Taxonomy" id="2030807"/>
    <lineage>
        <taxon>Bacteria</taxon>
        <taxon>Candidatus Aerophobota</taxon>
    </lineage>
</organism>
<dbReference type="EMBL" id="DRTT01000088">
    <property type="protein sequence ID" value="HHF98419.1"/>
    <property type="molecule type" value="Genomic_DNA"/>
</dbReference>
<dbReference type="AlphaFoldDB" id="A0A7V5HYY1"/>
<comment type="caution">
    <text evidence="2">The sequence shown here is derived from an EMBL/GenBank/DDBJ whole genome shotgun (WGS) entry which is preliminary data.</text>
</comment>
<dbReference type="Proteomes" id="UP000886070">
    <property type="component" value="Unassembled WGS sequence"/>
</dbReference>
<protein>
    <submittedName>
        <fullName evidence="2">Uncharacterized protein</fullName>
    </submittedName>
</protein>
<feature type="compositionally biased region" description="Basic and acidic residues" evidence="1">
    <location>
        <begin position="19"/>
        <end position="32"/>
    </location>
</feature>
<sequence>MGLEDLSRKPKRSPFKTPHNMEEKALKIRRER</sequence>
<gene>
    <name evidence="2" type="ORF">ENL39_02910</name>
</gene>
<feature type="non-terminal residue" evidence="2">
    <location>
        <position position="32"/>
    </location>
</feature>
<reference evidence="2" key="1">
    <citation type="journal article" date="2020" name="mSystems">
        <title>Genome- and Community-Level Interaction Insights into Carbon Utilization and Element Cycling Functions of Hydrothermarchaeota in Hydrothermal Sediment.</title>
        <authorList>
            <person name="Zhou Z."/>
            <person name="Liu Y."/>
            <person name="Xu W."/>
            <person name="Pan J."/>
            <person name="Luo Z.H."/>
            <person name="Li M."/>
        </authorList>
    </citation>
    <scope>NUCLEOTIDE SEQUENCE [LARGE SCALE GENOMIC DNA]</scope>
    <source>
        <strain evidence="2">HyVt-92</strain>
    </source>
</reference>
<evidence type="ECO:0000313" key="2">
    <source>
        <dbReference type="EMBL" id="HHF98419.1"/>
    </source>
</evidence>
<feature type="region of interest" description="Disordered" evidence="1">
    <location>
        <begin position="1"/>
        <end position="32"/>
    </location>
</feature>